<sequence length="377" mass="39817">MGLLTLRLVAGAIALCLAACASRPDARVLDPVSAVGGAKQVTVYVATTREPAPGGGAAFTDGRSRQLHYARYVISIPPTHKPGAIEWPKSKPDATKEFVTVSATPLTETEFLAQTRAAAARSRGPRAGIGVFVHGYNYTFQESLFRLAQMDADADVGGAAVLFAWPSRGSLASYVADKESVTYSRDGLAHVIEALTTQPGAGNVTLLGHSMGGWLTVEAIRQLRLEGRDRAVAGLGDVILAAPDIDIDVFRQQLLVVGRLSPPITLLVSKDDRALSASRFLAGDRDRVGALDIQDPQVQAVARSENLRVVDISQLQSENGTNHDRYAALATIYPQLQSQLKAGSGNAAQQAGIFVLDAAAATLQTPFRAAGAILGQR</sequence>
<accession>A0A7W6D232</accession>
<gene>
    <name evidence="2" type="ORF">GGR24_003180</name>
</gene>
<reference evidence="2 3" key="1">
    <citation type="submission" date="2020-08" db="EMBL/GenBank/DDBJ databases">
        <title>Genomic Encyclopedia of Type Strains, Phase IV (KMG-IV): sequencing the most valuable type-strain genomes for metagenomic binning, comparative biology and taxonomic classification.</title>
        <authorList>
            <person name="Goeker M."/>
        </authorList>
    </citation>
    <scope>NUCLEOTIDE SEQUENCE [LARGE SCALE GENOMIC DNA]</scope>
    <source>
        <strain evidence="2 3">DSM 25481</strain>
    </source>
</reference>
<dbReference type="PANTHER" id="PTHR36513">
    <property type="entry name" value="ABC TRANSMEMBRANE TYPE-1 DOMAIN-CONTAINING PROTEIN"/>
    <property type="match status" value="1"/>
</dbReference>
<protein>
    <submittedName>
        <fullName evidence="2">Esterase/lipase superfamily enzyme</fullName>
    </submittedName>
</protein>
<proteinExistence type="predicted"/>
<evidence type="ECO:0000313" key="3">
    <source>
        <dbReference type="Proteomes" id="UP000528964"/>
    </source>
</evidence>
<dbReference type="PANTHER" id="PTHR36513:SF1">
    <property type="entry name" value="TRANSMEMBRANE PROTEIN"/>
    <property type="match status" value="1"/>
</dbReference>
<comment type="caution">
    <text evidence="2">The sequence shown here is derived from an EMBL/GenBank/DDBJ whole genome shotgun (WGS) entry which is preliminary data.</text>
</comment>
<keyword evidence="1" id="KW-0732">Signal</keyword>
<organism evidence="2 3">
    <name type="scientific">Hansschlegelia beijingensis</name>
    <dbReference type="NCBI Taxonomy" id="1133344"/>
    <lineage>
        <taxon>Bacteria</taxon>
        <taxon>Pseudomonadati</taxon>
        <taxon>Pseudomonadota</taxon>
        <taxon>Alphaproteobacteria</taxon>
        <taxon>Hyphomicrobiales</taxon>
        <taxon>Methylopilaceae</taxon>
        <taxon>Hansschlegelia</taxon>
    </lineage>
</organism>
<feature type="chain" id="PRO_5030563830" evidence="1">
    <location>
        <begin position="22"/>
        <end position="377"/>
    </location>
</feature>
<dbReference type="EMBL" id="JACIDR010000006">
    <property type="protein sequence ID" value="MBB3974499.1"/>
    <property type="molecule type" value="Genomic_DNA"/>
</dbReference>
<dbReference type="RefSeq" id="WP_246398556.1">
    <property type="nucleotide sequence ID" value="NZ_JACIDR010000006.1"/>
</dbReference>
<dbReference type="Pfam" id="PF05990">
    <property type="entry name" value="DUF900"/>
    <property type="match status" value="1"/>
</dbReference>
<dbReference type="InterPro" id="IPR029058">
    <property type="entry name" value="AB_hydrolase_fold"/>
</dbReference>
<name>A0A7W6D232_9HYPH</name>
<dbReference type="PIRSF" id="PIRSF033909">
    <property type="entry name" value="UCP033909"/>
    <property type="match status" value="1"/>
</dbReference>
<dbReference type="InterPro" id="IPR014586">
    <property type="entry name" value="UCP033909"/>
</dbReference>
<evidence type="ECO:0000256" key="1">
    <source>
        <dbReference type="SAM" id="SignalP"/>
    </source>
</evidence>
<dbReference type="SUPFAM" id="SSF53474">
    <property type="entry name" value="alpha/beta-Hydrolases"/>
    <property type="match status" value="1"/>
</dbReference>
<keyword evidence="3" id="KW-1185">Reference proteome</keyword>
<feature type="signal peptide" evidence="1">
    <location>
        <begin position="1"/>
        <end position="21"/>
    </location>
</feature>
<evidence type="ECO:0000313" key="2">
    <source>
        <dbReference type="EMBL" id="MBB3974499.1"/>
    </source>
</evidence>
<dbReference type="AlphaFoldDB" id="A0A7W6D232"/>
<dbReference type="InterPro" id="IPR010297">
    <property type="entry name" value="DUF900_hydrolase"/>
</dbReference>
<dbReference type="Proteomes" id="UP000528964">
    <property type="component" value="Unassembled WGS sequence"/>
</dbReference>
<dbReference type="Gene3D" id="3.40.50.1820">
    <property type="entry name" value="alpha/beta hydrolase"/>
    <property type="match status" value="1"/>
</dbReference>